<protein>
    <recommendedName>
        <fullName evidence="3">O-methyltransferase</fullName>
    </recommendedName>
</protein>
<dbReference type="Gene3D" id="3.40.50.150">
    <property type="entry name" value="Vaccinia Virus protein VP39"/>
    <property type="match status" value="1"/>
</dbReference>
<evidence type="ECO:0008006" key="3">
    <source>
        <dbReference type="Google" id="ProtNLM"/>
    </source>
</evidence>
<organism evidence="1 2">
    <name type="scientific">Algoriphagus machipongonensis</name>
    <dbReference type="NCBI Taxonomy" id="388413"/>
    <lineage>
        <taxon>Bacteria</taxon>
        <taxon>Pseudomonadati</taxon>
        <taxon>Bacteroidota</taxon>
        <taxon>Cytophagia</taxon>
        <taxon>Cytophagales</taxon>
        <taxon>Cyclobacteriaceae</taxon>
        <taxon>Algoriphagus</taxon>
    </lineage>
</organism>
<evidence type="ECO:0000313" key="2">
    <source>
        <dbReference type="Proteomes" id="UP000003919"/>
    </source>
</evidence>
<dbReference type="Pfam" id="PF13578">
    <property type="entry name" value="Methyltransf_24"/>
    <property type="match status" value="1"/>
</dbReference>
<evidence type="ECO:0000313" key="1">
    <source>
        <dbReference type="EMBL" id="EAZ80637.1"/>
    </source>
</evidence>
<dbReference type="AlphaFoldDB" id="A3HZF1"/>
<dbReference type="EMBL" id="AAXU02000001">
    <property type="protein sequence ID" value="EAZ80637.1"/>
    <property type="molecule type" value="Genomic_DNA"/>
</dbReference>
<gene>
    <name evidence="1" type="ORF">ALPR1_06925</name>
</gene>
<proteinExistence type="predicted"/>
<keyword evidence="2" id="KW-1185">Reference proteome</keyword>
<dbReference type="STRING" id="388413.ALPR1_06925"/>
<sequence length="259" mass="29900">MLRKAYPILAFFIHWLKKEDGYSLQSPFLFKIYQSLKAFLIDKKQSDLEIEDFRQELLASQKIIEVLDLGAGSKKVNTQERKISDITRYSTSSRKFCQLFQFFCSKTPSQNVFELGTCMGISTRYLSKVVKGDLFTFEGSESIQQIAQTNFQGNNTHFLLGDIKDTLPYQLEKIQQLDFALIDANHTYDGTLFAFSELKKKSYSKTIIIIGDIHWSSEMNKAWEEIKRDPSITLSLDFYECGVLFFASPGEKSHYLLSF</sequence>
<comment type="caution">
    <text evidence="1">The sequence shown here is derived from an EMBL/GenBank/DDBJ whole genome shotgun (WGS) entry which is preliminary data.</text>
</comment>
<dbReference type="eggNOG" id="COG4122">
    <property type="taxonomic scope" value="Bacteria"/>
</dbReference>
<dbReference type="Proteomes" id="UP000003919">
    <property type="component" value="Unassembled WGS sequence"/>
</dbReference>
<dbReference type="OrthoDB" id="5464618at2"/>
<accession>A3HZF1</accession>
<dbReference type="HOGENOM" id="CLU_083598_0_0_10"/>
<dbReference type="SUPFAM" id="SSF53335">
    <property type="entry name" value="S-adenosyl-L-methionine-dependent methyltransferases"/>
    <property type="match status" value="1"/>
</dbReference>
<dbReference type="InterPro" id="IPR029063">
    <property type="entry name" value="SAM-dependent_MTases_sf"/>
</dbReference>
<reference evidence="1 2" key="1">
    <citation type="journal article" date="2011" name="J. Bacteriol.">
        <title>Complete genome sequence of Algoriphagus sp. PR1, bacterial prey of a colony-forming choanoflagellate.</title>
        <authorList>
            <person name="Alegado R.A."/>
            <person name="Ferriera S."/>
            <person name="Nusbaum C."/>
            <person name="Young S.K."/>
            <person name="Zeng Q."/>
            <person name="Imamovic A."/>
            <person name="Fairclough S.R."/>
            <person name="King N."/>
        </authorList>
    </citation>
    <scope>NUCLEOTIDE SEQUENCE [LARGE SCALE GENOMIC DNA]</scope>
    <source>
        <strain evidence="1 2">PR1</strain>
    </source>
</reference>
<name>A3HZF1_9BACT</name>